<feature type="transmembrane region" description="Helical" evidence="1">
    <location>
        <begin position="210"/>
        <end position="233"/>
    </location>
</feature>
<accession>A0A7E4ZVZ1</accession>
<feature type="transmembrane region" description="Helical" evidence="1">
    <location>
        <begin position="70"/>
        <end position="94"/>
    </location>
</feature>
<feature type="transmembrane region" description="Helical" evidence="1">
    <location>
        <begin position="106"/>
        <end position="130"/>
    </location>
</feature>
<dbReference type="Proteomes" id="UP000492821">
    <property type="component" value="Unassembled WGS sequence"/>
</dbReference>
<dbReference type="AlphaFoldDB" id="A0A7E4ZVZ1"/>
<protein>
    <submittedName>
        <fullName evidence="3">G_PROTEIN_RECEP_F1_2 domain-containing protein</fullName>
    </submittedName>
</protein>
<evidence type="ECO:0000313" key="2">
    <source>
        <dbReference type="Proteomes" id="UP000492821"/>
    </source>
</evidence>
<dbReference type="Gene3D" id="1.20.1070.10">
    <property type="entry name" value="Rhodopsin 7-helix transmembrane proteins"/>
    <property type="match status" value="1"/>
</dbReference>
<keyword evidence="1" id="KW-0472">Membrane</keyword>
<feature type="transmembrane region" description="Helical" evidence="1">
    <location>
        <begin position="33"/>
        <end position="58"/>
    </location>
</feature>
<keyword evidence="1" id="KW-0812">Transmembrane</keyword>
<evidence type="ECO:0000256" key="1">
    <source>
        <dbReference type="SAM" id="Phobius"/>
    </source>
</evidence>
<feature type="transmembrane region" description="Helical" evidence="1">
    <location>
        <begin position="151"/>
        <end position="169"/>
    </location>
</feature>
<dbReference type="InterPro" id="IPR019425">
    <property type="entry name" value="7TM_GPCR_serpentine_rcpt_Srt"/>
</dbReference>
<dbReference type="WBParaSite" id="Pan_g20573.t1">
    <property type="protein sequence ID" value="Pan_g20573.t1"/>
    <property type="gene ID" value="Pan_g20573"/>
</dbReference>
<dbReference type="PANTHER" id="PTHR23021">
    <property type="entry name" value="SERPENTINE RECEPTOR, CLASS T"/>
    <property type="match status" value="1"/>
</dbReference>
<dbReference type="Pfam" id="PF10321">
    <property type="entry name" value="7TM_GPCR_Srt"/>
    <property type="match status" value="1"/>
</dbReference>
<dbReference type="PANTHER" id="PTHR23021:SF11">
    <property type="entry name" value="SERPENTINE RECEPTOR, CLASS T"/>
    <property type="match status" value="1"/>
</dbReference>
<organism evidence="2 3">
    <name type="scientific">Panagrellus redivivus</name>
    <name type="common">Microworm</name>
    <dbReference type="NCBI Taxonomy" id="6233"/>
    <lineage>
        <taxon>Eukaryota</taxon>
        <taxon>Metazoa</taxon>
        <taxon>Ecdysozoa</taxon>
        <taxon>Nematoda</taxon>
        <taxon>Chromadorea</taxon>
        <taxon>Rhabditida</taxon>
        <taxon>Tylenchina</taxon>
        <taxon>Panagrolaimomorpha</taxon>
        <taxon>Panagrolaimoidea</taxon>
        <taxon>Panagrolaimidae</taxon>
        <taxon>Panagrellus</taxon>
    </lineage>
</organism>
<name>A0A7E4ZVZ1_PANRE</name>
<sequence length="268" mass="31076">MERFISNNEEYNKLYNCTALTPEEWNAFATPNLAIGLLYGIPSIIYLLLYIPFLIVMSRRDFMKQSCYKLMFLLGVFDVFGVIFCGIIAGYMTITGNVFCSSRDLNYLIGTFSTALWACTCSTCVILALNRVMDITMPYRSKQFFDGGRTYFWYVPPMLWGGYFLIFSYPHMYTSQYYAFFFDPYYGVDSPLIDHRDSSRPHYVHSVNNIVTLLFLQCLMLCAIIITTTSIYVTMQWVNVSTYIIILGQVTWQAGHGTWLTFKLFTFT</sequence>
<dbReference type="SUPFAM" id="SSF81321">
    <property type="entry name" value="Family A G protein-coupled receptor-like"/>
    <property type="match status" value="1"/>
</dbReference>
<evidence type="ECO:0000313" key="3">
    <source>
        <dbReference type="WBParaSite" id="Pan_g20573.t1"/>
    </source>
</evidence>
<keyword evidence="1" id="KW-1133">Transmembrane helix</keyword>
<reference evidence="2" key="1">
    <citation type="journal article" date="2013" name="Genetics">
        <title>The draft genome and transcriptome of Panagrellus redivivus are shaped by the harsh demands of a free-living lifestyle.</title>
        <authorList>
            <person name="Srinivasan J."/>
            <person name="Dillman A.R."/>
            <person name="Macchietto M.G."/>
            <person name="Heikkinen L."/>
            <person name="Lakso M."/>
            <person name="Fracchia K.M."/>
            <person name="Antoshechkin I."/>
            <person name="Mortazavi A."/>
            <person name="Wong G."/>
            <person name="Sternberg P.W."/>
        </authorList>
    </citation>
    <scope>NUCLEOTIDE SEQUENCE [LARGE SCALE GENOMIC DNA]</scope>
    <source>
        <strain evidence="2">MT8872</strain>
    </source>
</reference>
<reference evidence="3" key="2">
    <citation type="submission" date="2020-10" db="UniProtKB">
        <authorList>
            <consortium name="WormBaseParasite"/>
        </authorList>
    </citation>
    <scope>IDENTIFICATION</scope>
</reference>
<keyword evidence="2" id="KW-1185">Reference proteome</keyword>
<proteinExistence type="predicted"/>